<dbReference type="AlphaFoldDB" id="A0A1Y1Y214"/>
<feature type="compositionally biased region" description="Gly residues" evidence="1">
    <location>
        <begin position="68"/>
        <end position="81"/>
    </location>
</feature>
<organism evidence="3 4">
    <name type="scientific">Clohesyomyces aquaticus</name>
    <dbReference type="NCBI Taxonomy" id="1231657"/>
    <lineage>
        <taxon>Eukaryota</taxon>
        <taxon>Fungi</taxon>
        <taxon>Dikarya</taxon>
        <taxon>Ascomycota</taxon>
        <taxon>Pezizomycotina</taxon>
        <taxon>Dothideomycetes</taxon>
        <taxon>Pleosporomycetidae</taxon>
        <taxon>Pleosporales</taxon>
        <taxon>Lindgomycetaceae</taxon>
        <taxon>Clohesyomyces</taxon>
    </lineage>
</organism>
<comment type="caution">
    <text evidence="3">The sequence shown here is derived from an EMBL/GenBank/DDBJ whole genome shotgun (WGS) entry which is preliminary data.</text>
</comment>
<keyword evidence="4" id="KW-1185">Reference proteome</keyword>
<feature type="region of interest" description="Disordered" evidence="1">
    <location>
        <begin position="28"/>
        <end position="94"/>
    </location>
</feature>
<evidence type="ECO:0000256" key="2">
    <source>
        <dbReference type="SAM" id="SignalP"/>
    </source>
</evidence>
<feature type="compositionally biased region" description="Polar residues" evidence="1">
    <location>
        <begin position="204"/>
        <end position="216"/>
    </location>
</feature>
<accession>A0A1Y1Y214</accession>
<feature type="region of interest" description="Disordered" evidence="1">
    <location>
        <begin position="238"/>
        <end position="346"/>
    </location>
</feature>
<feature type="chain" id="PRO_5012892223" evidence="2">
    <location>
        <begin position="19"/>
        <end position="346"/>
    </location>
</feature>
<protein>
    <submittedName>
        <fullName evidence="3">Uncharacterized protein</fullName>
    </submittedName>
</protein>
<gene>
    <name evidence="3" type="ORF">BCR34DRAFT_269661</name>
</gene>
<feature type="compositionally biased region" description="Polar residues" evidence="1">
    <location>
        <begin position="278"/>
        <end position="290"/>
    </location>
</feature>
<evidence type="ECO:0000256" key="1">
    <source>
        <dbReference type="SAM" id="MobiDB-lite"/>
    </source>
</evidence>
<evidence type="ECO:0000313" key="4">
    <source>
        <dbReference type="Proteomes" id="UP000193144"/>
    </source>
</evidence>
<keyword evidence="2" id="KW-0732">Signal</keyword>
<feature type="compositionally biased region" description="Polar residues" evidence="1">
    <location>
        <begin position="34"/>
        <end position="47"/>
    </location>
</feature>
<feature type="region of interest" description="Disordered" evidence="1">
    <location>
        <begin position="134"/>
        <end position="160"/>
    </location>
</feature>
<feature type="signal peptide" evidence="2">
    <location>
        <begin position="1"/>
        <end position="18"/>
    </location>
</feature>
<dbReference type="Proteomes" id="UP000193144">
    <property type="component" value="Unassembled WGS sequence"/>
</dbReference>
<feature type="region of interest" description="Disordered" evidence="1">
    <location>
        <begin position="187"/>
        <end position="216"/>
    </location>
</feature>
<evidence type="ECO:0000313" key="3">
    <source>
        <dbReference type="EMBL" id="ORX91999.1"/>
    </source>
</evidence>
<feature type="compositionally biased region" description="Polar residues" evidence="1">
    <location>
        <begin position="238"/>
        <end position="249"/>
    </location>
</feature>
<name>A0A1Y1Y214_9PLEO</name>
<feature type="compositionally biased region" description="Low complexity" evidence="1">
    <location>
        <begin position="250"/>
        <end position="277"/>
    </location>
</feature>
<feature type="compositionally biased region" description="Low complexity" evidence="1">
    <location>
        <begin position="291"/>
        <end position="313"/>
    </location>
</feature>
<sequence>MSRKTILGLSALGGLTAALPHFGGGYNNGDHHSQVNSPHYRNNNGYNNGDHHTAAAYDAPGHHVPGYGTPGYGAPGNGNPGYGNNHGEHHTTPSYGTPRYGYNPPTPTNIPTTNIVYMPPAPCTYGPRGYECPGSTGNPTGTDILPEPTGAENSPSVTGGEILPTESGCVYISTQVVTSTYVLTISFTEPGPGPTGSRGEDEPTGTTYLPEHTSTCDTGDECPTNGCDHGDTDCNSHPSLTSDLPRSTGYSTVTETPYPTSTPEPCDGEPCPCDGGDSSQCSEGPSATPNPTASEGTESPTSTPTPTSCSGDECGCEGGDCAPSSTAEPTYPASTSAAGYGYGGGY</sequence>
<reference evidence="3 4" key="1">
    <citation type="submission" date="2016-07" db="EMBL/GenBank/DDBJ databases">
        <title>Pervasive Adenine N6-methylation of Active Genes in Fungi.</title>
        <authorList>
            <consortium name="DOE Joint Genome Institute"/>
            <person name="Mondo S.J."/>
            <person name="Dannebaum R.O."/>
            <person name="Kuo R.C."/>
            <person name="Labutti K."/>
            <person name="Haridas S."/>
            <person name="Kuo A."/>
            <person name="Salamov A."/>
            <person name="Ahrendt S.R."/>
            <person name="Lipzen A."/>
            <person name="Sullivan W."/>
            <person name="Andreopoulos W.B."/>
            <person name="Clum A."/>
            <person name="Lindquist E."/>
            <person name="Daum C."/>
            <person name="Ramamoorthy G.K."/>
            <person name="Gryganskyi A."/>
            <person name="Culley D."/>
            <person name="Magnuson J.K."/>
            <person name="James T.Y."/>
            <person name="O'Malley M.A."/>
            <person name="Stajich J.E."/>
            <person name="Spatafora J.W."/>
            <person name="Visel A."/>
            <person name="Grigoriev I.V."/>
        </authorList>
    </citation>
    <scope>NUCLEOTIDE SEQUENCE [LARGE SCALE GENOMIC DNA]</scope>
    <source>
        <strain evidence="3 4">CBS 115471</strain>
    </source>
</reference>
<proteinExistence type="predicted"/>
<dbReference type="EMBL" id="MCFA01000423">
    <property type="protein sequence ID" value="ORX91999.1"/>
    <property type="molecule type" value="Genomic_DNA"/>
</dbReference>
<feature type="compositionally biased region" description="Polar residues" evidence="1">
    <location>
        <begin position="323"/>
        <end position="337"/>
    </location>
</feature>